<dbReference type="SUPFAM" id="SSF49265">
    <property type="entry name" value="Fibronectin type III"/>
    <property type="match status" value="1"/>
</dbReference>
<evidence type="ECO:0000256" key="5">
    <source>
        <dbReference type="ARBA" id="ARBA00023136"/>
    </source>
</evidence>
<sequence>MTSSCCIFSFIRYFSTTVEMAQQFNITNSIISSRRPNIFIIFIIIYFAIDSTFSQYETTYHYAGCFTEDANLLRESVDAKTPQNCVELCDVKNFNYALLANEKCSCSNNITLTMRQDDELCNISCSGNKLEYCGGIGLNSYYTTRWALNAAPKHLHLINASENSLTLAWDIYQPLNLFLTSLTVTTITNYRIKSELTKTYSSLPLFQPPEFLIQNTQTEIEITDLYPATEYNISVESICEGSKKKCGISYLLASTLIGEPSPIPAQPIILKTTDTTITIQIDSIRNDNGPINKILIIVERLDDTISQAFDAKLLGTLHEAEDNGLPYYIAAELDYINGSRKFTVGDGKLYGRYKNSPLDTKTSHIHISLGVVSTLNGVTRTLFTRGTHDQHALSIKNFSYSTFAPGRESLTALTVSCSVFGICFILAIITYFYLRYKTCQLRALRGNSHEMTMHQPIIERENNGFVVEDELPTTESFKEQLNSILESLHNSKRLPRNNLRLNVNDMIAEGNYGEVITGKLLQTSSQSEGGADCQLHVLALNDLSSIDQAKLIREFRNISKLGQHANILDFYGVSASSDYFYVIFEHQSVILKRRLIESRRAPNSFRITTLSEQLVLQWIYEMASAMEYLEKFKVVHKRLCSHNIYVTDESTLKLSVFGPVPYTANQKKIDITRWSAPEVLRYQRHSPKSDIWSFGVVAWECCTLGGTPYSQLNNSKQLLDALQSGSRPARPSFIFHDLYQMLLNCWTLEPSERTTFEDLTYNVRQLMTSARHALCFDRQQEQQDNNILDTLPFYMPLLEVEA</sequence>
<dbReference type="PROSITE" id="PS50011">
    <property type="entry name" value="PROTEIN_KINASE_DOM"/>
    <property type="match status" value="1"/>
</dbReference>
<evidence type="ECO:0000256" key="1">
    <source>
        <dbReference type="ARBA" id="ARBA00004479"/>
    </source>
</evidence>
<dbReference type="InterPro" id="IPR011009">
    <property type="entry name" value="Kinase-like_dom_sf"/>
</dbReference>
<name>A0A8U0WHB1_9MUSC</name>
<dbReference type="InterPro" id="IPR050122">
    <property type="entry name" value="RTK"/>
</dbReference>
<dbReference type="GO" id="GO:0004714">
    <property type="term" value="F:transmembrane receptor protein tyrosine kinase activity"/>
    <property type="evidence" value="ECO:0007669"/>
    <property type="project" value="UniProtKB-ARBA"/>
</dbReference>
<dbReference type="PROSITE" id="PS51212">
    <property type="entry name" value="WSC"/>
    <property type="match status" value="1"/>
</dbReference>
<evidence type="ECO:0000256" key="7">
    <source>
        <dbReference type="SAM" id="Phobius"/>
    </source>
</evidence>
<dbReference type="GeneID" id="119634431"/>
<keyword evidence="4 7" id="KW-1133">Transmembrane helix</keyword>
<dbReference type="GO" id="GO:0007169">
    <property type="term" value="P:cell surface receptor protein tyrosine kinase signaling pathway"/>
    <property type="evidence" value="ECO:0007669"/>
    <property type="project" value="TreeGrafter"/>
</dbReference>
<dbReference type="Pfam" id="PF23144">
    <property type="entry name" value="Fn3_PTPRU"/>
    <property type="match status" value="1"/>
</dbReference>
<organism evidence="11 12">
    <name type="scientific">Glossina fuscipes</name>
    <dbReference type="NCBI Taxonomy" id="7396"/>
    <lineage>
        <taxon>Eukaryota</taxon>
        <taxon>Metazoa</taxon>
        <taxon>Ecdysozoa</taxon>
        <taxon>Arthropoda</taxon>
        <taxon>Hexapoda</taxon>
        <taxon>Insecta</taxon>
        <taxon>Pterygota</taxon>
        <taxon>Neoptera</taxon>
        <taxon>Endopterygota</taxon>
        <taxon>Diptera</taxon>
        <taxon>Brachycera</taxon>
        <taxon>Muscomorpha</taxon>
        <taxon>Hippoboscoidea</taxon>
        <taxon>Glossinidae</taxon>
        <taxon>Glossina</taxon>
    </lineage>
</organism>
<evidence type="ECO:0000313" key="12">
    <source>
        <dbReference type="RefSeq" id="XP_037884515.1"/>
    </source>
</evidence>
<dbReference type="SMART" id="SM00321">
    <property type="entry name" value="WSC"/>
    <property type="match status" value="1"/>
</dbReference>
<dbReference type="Pfam" id="PF00041">
    <property type="entry name" value="fn3"/>
    <property type="match status" value="1"/>
</dbReference>
<dbReference type="GO" id="GO:0005524">
    <property type="term" value="F:ATP binding"/>
    <property type="evidence" value="ECO:0007669"/>
    <property type="project" value="InterPro"/>
</dbReference>
<dbReference type="InterPro" id="IPR001245">
    <property type="entry name" value="Ser-Thr/Tyr_kinase_cat_dom"/>
</dbReference>
<dbReference type="Gene3D" id="2.60.40.10">
    <property type="entry name" value="Immunoglobulins"/>
    <property type="match status" value="1"/>
</dbReference>
<dbReference type="InterPro" id="IPR013783">
    <property type="entry name" value="Ig-like_fold"/>
</dbReference>
<dbReference type="SUPFAM" id="SSF56112">
    <property type="entry name" value="Protein kinase-like (PK-like)"/>
    <property type="match status" value="1"/>
</dbReference>
<dbReference type="KEGG" id="gfs:119634431"/>
<feature type="domain" description="WSC" evidence="10">
    <location>
        <begin position="59"/>
        <end position="145"/>
    </location>
</feature>
<dbReference type="InterPro" id="IPR057598">
    <property type="entry name" value="Fn3_PTPRU"/>
</dbReference>
<dbReference type="SMART" id="SM00220">
    <property type="entry name" value="S_TKc"/>
    <property type="match status" value="1"/>
</dbReference>
<dbReference type="Proteomes" id="UP000092443">
    <property type="component" value="Unplaced"/>
</dbReference>
<evidence type="ECO:0000256" key="3">
    <source>
        <dbReference type="ARBA" id="ARBA00022729"/>
    </source>
</evidence>
<evidence type="ECO:0000259" key="10">
    <source>
        <dbReference type="PROSITE" id="PS51212"/>
    </source>
</evidence>
<accession>A0A8U0WHB1</accession>
<dbReference type="GO" id="GO:0043235">
    <property type="term" value="C:receptor complex"/>
    <property type="evidence" value="ECO:0007669"/>
    <property type="project" value="TreeGrafter"/>
</dbReference>
<keyword evidence="2 7" id="KW-0812">Transmembrane</keyword>
<dbReference type="InterPro" id="IPR000719">
    <property type="entry name" value="Prot_kinase_dom"/>
</dbReference>
<keyword evidence="12" id="KW-0808">Transferase</keyword>
<dbReference type="GO" id="GO:0030154">
    <property type="term" value="P:cell differentiation"/>
    <property type="evidence" value="ECO:0007669"/>
    <property type="project" value="UniProtKB-ARBA"/>
</dbReference>
<keyword evidence="5 7" id="KW-0472">Membrane</keyword>
<evidence type="ECO:0000256" key="4">
    <source>
        <dbReference type="ARBA" id="ARBA00022989"/>
    </source>
</evidence>
<dbReference type="GO" id="GO:0007399">
    <property type="term" value="P:nervous system development"/>
    <property type="evidence" value="ECO:0007669"/>
    <property type="project" value="UniProtKB-ARBA"/>
</dbReference>
<proteinExistence type="predicted"/>
<evidence type="ECO:0000256" key="2">
    <source>
        <dbReference type="ARBA" id="ARBA00022692"/>
    </source>
</evidence>
<dbReference type="PANTHER" id="PTHR24416">
    <property type="entry name" value="TYROSINE-PROTEIN KINASE RECEPTOR"/>
    <property type="match status" value="1"/>
</dbReference>
<protein>
    <submittedName>
        <fullName evidence="12">Tyrosine-protein kinase Wsck</fullName>
    </submittedName>
</protein>
<evidence type="ECO:0000259" key="8">
    <source>
        <dbReference type="PROSITE" id="PS50011"/>
    </source>
</evidence>
<dbReference type="Pfam" id="PF01822">
    <property type="entry name" value="WSC"/>
    <property type="match status" value="1"/>
</dbReference>
<dbReference type="Gene3D" id="1.10.510.10">
    <property type="entry name" value="Transferase(Phosphotransferase) domain 1"/>
    <property type="match status" value="1"/>
</dbReference>
<dbReference type="InterPro" id="IPR036116">
    <property type="entry name" value="FN3_sf"/>
</dbReference>
<gene>
    <name evidence="12" type="primary">LOC119634431</name>
</gene>
<feature type="domain" description="Protein kinase" evidence="8">
    <location>
        <begin position="501"/>
        <end position="767"/>
    </location>
</feature>
<feature type="transmembrane region" description="Helical" evidence="7">
    <location>
        <begin position="410"/>
        <end position="434"/>
    </location>
</feature>
<dbReference type="CDD" id="cd00063">
    <property type="entry name" value="FN3"/>
    <property type="match status" value="1"/>
</dbReference>
<keyword evidence="12" id="KW-0418">Kinase</keyword>
<keyword evidence="6" id="KW-0325">Glycoprotein</keyword>
<comment type="subcellular location">
    <subcellularLocation>
        <location evidence="1">Membrane</location>
        <topology evidence="1">Single-pass type I membrane protein</topology>
    </subcellularLocation>
</comment>
<dbReference type="Pfam" id="PF07714">
    <property type="entry name" value="PK_Tyr_Ser-Thr"/>
    <property type="match status" value="1"/>
</dbReference>
<dbReference type="AlphaFoldDB" id="A0A8U0WHB1"/>
<dbReference type="PRINTS" id="PR00109">
    <property type="entry name" value="TYRKINASE"/>
</dbReference>
<dbReference type="Gene3D" id="3.30.200.20">
    <property type="entry name" value="Phosphorylase Kinase, domain 1"/>
    <property type="match status" value="1"/>
</dbReference>
<evidence type="ECO:0000259" key="9">
    <source>
        <dbReference type="PROSITE" id="PS50853"/>
    </source>
</evidence>
<keyword evidence="3" id="KW-0732">Signal</keyword>
<evidence type="ECO:0000313" key="11">
    <source>
        <dbReference type="Proteomes" id="UP000092443"/>
    </source>
</evidence>
<evidence type="ECO:0000256" key="6">
    <source>
        <dbReference type="ARBA" id="ARBA00023180"/>
    </source>
</evidence>
<dbReference type="RefSeq" id="XP_037884515.1">
    <property type="nucleotide sequence ID" value="XM_038028587.1"/>
</dbReference>
<dbReference type="GO" id="GO:0005886">
    <property type="term" value="C:plasma membrane"/>
    <property type="evidence" value="ECO:0007669"/>
    <property type="project" value="TreeGrafter"/>
</dbReference>
<dbReference type="InterPro" id="IPR003961">
    <property type="entry name" value="FN3_dom"/>
</dbReference>
<dbReference type="InterPro" id="IPR002889">
    <property type="entry name" value="WSC_carb-bd"/>
</dbReference>
<keyword evidence="11" id="KW-1185">Reference proteome</keyword>
<dbReference type="PANTHER" id="PTHR24416:SF611">
    <property type="entry name" value="TYROSINE-PROTEIN KINASE TRANSMEMBRANE RECEPTOR ROR"/>
    <property type="match status" value="1"/>
</dbReference>
<dbReference type="GO" id="GO:0009653">
    <property type="term" value="P:anatomical structure morphogenesis"/>
    <property type="evidence" value="ECO:0007669"/>
    <property type="project" value="UniProtKB-ARBA"/>
</dbReference>
<dbReference type="PROSITE" id="PS50853">
    <property type="entry name" value="FN3"/>
    <property type="match status" value="1"/>
</dbReference>
<feature type="domain" description="Fibronectin type-III" evidence="9">
    <location>
        <begin position="151"/>
        <end position="260"/>
    </location>
</feature>
<reference evidence="12" key="1">
    <citation type="submission" date="2025-08" db="UniProtKB">
        <authorList>
            <consortium name="RefSeq"/>
        </authorList>
    </citation>
    <scope>IDENTIFICATION</scope>
    <source>
        <tissue evidence="12">Whole body pupa</tissue>
    </source>
</reference>